<proteinExistence type="predicted"/>
<dbReference type="AlphaFoldDB" id="A0A0L0JGG8"/>
<evidence type="ECO:0000256" key="1">
    <source>
        <dbReference type="SAM" id="MobiDB-lite"/>
    </source>
</evidence>
<dbReference type="Proteomes" id="UP000037151">
    <property type="component" value="Unassembled WGS sequence"/>
</dbReference>
<reference evidence="3" key="1">
    <citation type="submission" date="2014-07" db="EMBL/GenBank/DDBJ databases">
        <title>Genome sequencing of plant-pathogenic Streptomyces species.</title>
        <authorList>
            <person name="Harrison J."/>
            <person name="Sapp M."/>
            <person name="Thwaites R."/>
            <person name="Studholme D.J."/>
        </authorList>
    </citation>
    <scope>NUCLEOTIDE SEQUENCE [LARGE SCALE GENOMIC DNA]</scope>
    <source>
        <strain evidence="3">NCPPB 4445</strain>
    </source>
</reference>
<name>A0A0L0JGG8_9ACTN</name>
<evidence type="ECO:0000313" key="3">
    <source>
        <dbReference type="Proteomes" id="UP000037151"/>
    </source>
</evidence>
<dbReference type="EMBL" id="JPPY01000241">
    <property type="protein sequence ID" value="KND24455.1"/>
    <property type="molecule type" value="Genomic_DNA"/>
</dbReference>
<accession>A0A0L0JGG8</accession>
<feature type="non-terminal residue" evidence="2">
    <location>
        <position position="71"/>
    </location>
</feature>
<sequence length="71" mass="8018">MPDPHRPSSPRASENTPAHTPPPTLHDHLRTHLPPTPLAWLNNALTQLPSWERHFTEAARRCGPRYADAAR</sequence>
<feature type="region of interest" description="Disordered" evidence="1">
    <location>
        <begin position="1"/>
        <end position="32"/>
    </location>
</feature>
<protein>
    <submittedName>
        <fullName evidence="2">Uncharacterized protein</fullName>
    </submittedName>
</protein>
<organism evidence="2 3">
    <name type="scientific">Streptomyces acidiscabies</name>
    <dbReference type="NCBI Taxonomy" id="42234"/>
    <lineage>
        <taxon>Bacteria</taxon>
        <taxon>Bacillati</taxon>
        <taxon>Actinomycetota</taxon>
        <taxon>Actinomycetes</taxon>
        <taxon>Kitasatosporales</taxon>
        <taxon>Streptomycetaceae</taxon>
        <taxon>Streptomyces</taxon>
    </lineage>
</organism>
<evidence type="ECO:0000313" key="2">
    <source>
        <dbReference type="EMBL" id="KND24455.1"/>
    </source>
</evidence>
<comment type="caution">
    <text evidence="2">The sequence shown here is derived from an EMBL/GenBank/DDBJ whole genome shotgun (WGS) entry which is preliminary data.</text>
</comment>
<gene>
    <name evidence="2" type="ORF">IQ63_42390</name>
</gene>